<proteinExistence type="predicted"/>
<gene>
    <name evidence="2" type="ORF">GCM10011391_18920</name>
</gene>
<dbReference type="RefSeq" id="WP_229672483.1">
    <property type="nucleotide sequence ID" value="NZ_BMIR01000007.1"/>
</dbReference>
<evidence type="ECO:0000259" key="1">
    <source>
        <dbReference type="Pfam" id="PF04443"/>
    </source>
</evidence>
<dbReference type="AlphaFoldDB" id="A0A8J2VXS4"/>
<dbReference type="InterPro" id="IPR007534">
    <property type="entry name" value="LuxE"/>
</dbReference>
<evidence type="ECO:0000313" key="2">
    <source>
        <dbReference type="EMBL" id="GGE40364.1"/>
    </source>
</evidence>
<evidence type="ECO:0000313" key="3">
    <source>
        <dbReference type="Proteomes" id="UP000628775"/>
    </source>
</evidence>
<keyword evidence="3" id="KW-1185">Reference proteome</keyword>
<dbReference type="GO" id="GO:0047474">
    <property type="term" value="F:long-chain fatty acid--protein ligase activity"/>
    <property type="evidence" value="ECO:0007669"/>
    <property type="project" value="InterPro"/>
</dbReference>
<organism evidence="2 3">
    <name type="scientific">Pullulanibacillus camelliae</name>
    <dbReference type="NCBI Taxonomy" id="1707096"/>
    <lineage>
        <taxon>Bacteria</taxon>
        <taxon>Bacillati</taxon>
        <taxon>Bacillota</taxon>
        <taxon>Bacilli</taxon>
        <taxon>Bacillales</taxon>
        <taxon>Sporolactobacillaceae</taxon>
        <taxon>Pullulanibacillus</taxon>
    </lineage>
</organism>
<reference evidence="2" key="2">
    <citation type="submission" date="2020-09" db="EMBL/GenBank/DDBJ databases">
        <authorList>
            <person name="Sun Q."/>
            <person name="Zhou Y."/>
        </authorList>
    </citation>
    <scope>NUCLEOTIDE SEQUENCE</scope>
    <source>
        <strain evidence="2">CGMCC 1.15371</strain>
    </source>
</reference>
<comment type="caution">
    <text evidence="2">The sequence shown here is derived from an EMBL/GenBank/DDBJ whole genome shotgun (WGS) entry which is preliminary data.</text>
</comment>
<dbReference type="GO" id="GO:0008218">
    <property type="term" value="P:bioluminescence"/>
    <property type="evidence" value="ECO:0007669"/>
    <property type="project" value="InterPro"/>
</dbReference>
<accession>A0A8J2VXS4</accession>
<reference evidence="2" key="1">
    <citation type="journal article" date="2014" name="Int. J. Syst. Evol. Microbiol.">
        <title>Complete genome sequence of Corynebacterium casei LMG S-19264T (=DSM 44701T), isolated from a smear-ripened cheese.</title>
        <authorList>
            <consortium name="US DOE Joint Genome Institute (JGI-PGF)"/>
            <person name="Walter F."/>
            <person name="Albersmeier A."/>
            <person name="Kalinowski J."/>
            <person name="Ruckert C."/>
        </authorList>
    </citation>
    <scope>NUCLEOTIDE SEQUENCE</scope>
    <source>
        <strain evidence="2">CGMCC 1.15371</strain>
    </source>
</reference>
<feature type="domain" description="Acyl-protein synthetase LuxE" evidence="1">
    <location>
        <begin position="4"/>
        <end position="80"/>
    </location>
</feature>
<dbReference type="Pfam" id="PF04443">
    <property type="entry name" value="LuxE"/>
    <property type="match status" value="1"/>
</dbReference>
<dbReference type="EMBL" id="BMIR01000007">
    <property type="protein sequence ID" value="GGE40364.1"/>
    <property type="molecule type" value="Genomic_DNA"/>
</dbReference>
<protein>
    <recommendedName>
        <fullName evidence="1">Acyl-protein synthetase LuxE domain-containing protein</fullName>
    </recommendedName>
</protein>
<sequence length="86" mass="9357">MIHDKKGPAWIKTQVLDTNTLEPLPIGQVGVLAHYDLANWNACVAILTEDLGYLTENGFVLLGRVKGSEARGCSVAVDQLLQSNQH</sequence>
<dbReference type="Proteomes" id="UP000628775">
    <property type="component" value="Unassembled WGS sequence"/>
</dbReference>
<name>A0A8J2VXS4_9BACL</name>